<evidence type="ECO:0000313" key="10">
    <source>
        <dbReference type="Proteomes" id="UP000018291"/>
    </source>
</evidence>
<reference evidence="9 10" key="1">
    <citation type="journal article" date="2013" name="ISME J.">
        <title>Metabolic model for the filamentous 'Candidatus Microthrix parvicella' based on genomic and metagenomic analyses.</title>
        <authorList>
            <person name="Jon McIlroy S."/>
            <person name="Kristiansen R."/>
            <person name="Albertsen M."/>
            <person name="Michael Karst S."/>
            <person name="Rossetti S."/>
            <person name="Lund Nielsen J."/>
            <person name="Tandoi V."/>
            <person name="James Seviour R."/>
            <person name="Nielsen P.H."/>
        </authorList>
    </citation>
    <scope>NUCLEOTIDE SEQUENCE [LARGE SCALE GENOMIC DNA]</scope>
    <source>
        <strain evidence="9 10">RN1</strain>
    </source>
</reference>
<evidence type="ECO:0000256" key="6">
    <source>
        <dbReference type="ARBA" id="ARBA00023163"/>
    </source>
</evidence>
<keyword evidence="6" id="KW-0804">Transcription</keyword>
<dbReference type="Gene3D" id="1.10.10.10">
    <property type="entry name" value="Winged helix-like DNA-binding domain superfamily/Winged helix DNA-binding domain"/>
    <property type="match status" value="1"/>
</dbReference>
<keyword evidence="8" id="KW-0408">Iron</keyword>
<evidence type="ECO:0000256" key="5">
    <source>
        <dbReference type="ARBA" id="ARBA00023125"/>
    </source>
</evidence>
<evidence type="ECO:0000313" key="9">
    <source>
        <dbReference type="EMBL" id="CCM61864.1"/>
    </source>
</evidence>
<evidence type="ECO:0000256" key="7">
    <source>
        <dbReference type="PIRSR" id="PIRSR602481-1"/>
    </source>
</evidence>
<feature type="binding site" evidence="7">
    <location>
        <position position="100"/>
    </location>
    <ligand>
        <name>Zn(2+)</name>
        <dbReference type="ChEBI" id="CHEBI:29105"/>
    </ligand>
</feature>
<evidence type="ECO:0000256" key="8">
    <source>
        <dbReference type="PIRSR" id="PIRSR602481-2"/>
    </source>
</evidence>
<feature type="binding site" evidence="7">
    <location>
        <position position="97"/>
    </location>
    <ligand>
        <name>Zn(2+)</name>
        <dbReference type="ChEBI" id="CHEBI:29105"/>
    </ligand>
</feature>
<keyword evidence="2" id="KW-0678">Repressor</keyword>
<keyword evidence="3 7" id="KW-0862">Zinc</keyword>
<evidence type="ECO:0000256" key="4">
    <source>
        <dbReference type="ARBA" id="ARBA00023015"/>
    </source>
</evidence>
<keyword evidence="5" id="KW-0238">DNA-binding</keyword>
<dbReference type="HOGENOM" id="CLU_096072_4_3_11"/>
<dbReference type="GO" id="GO:1900376">
    <property type="term" value="P:regulation of secondary metabolite biosynthetic process"/>
    <property type="evidence" value="ECO:0007669"/>
    <property type="project" value="TreeGrafter"/>
</dbReference>
<comment type="similarity">
    <text evidence="1">Belongs to the Fur family.</text>
</comment>
<keyword evidence="7" id="KW-0479">Metal-binding</keyword>
<evidence type="ECO:0000256" key="2">
    <source>
        <dbReference type="ARBA" id="ARBA00022491"/>
    </source>
</evidence>
<feature type="binding site" evidence="7">
    <location>
        <position position="137"/>
    </location>
    <ligand>
        <name>Zn(2+)</name>
        <dbReference type="ChEBI" id="CHEBI:29105"/>
    </ligand>
</feature>
<dbReference type="PANTHER" id="PTHR33202">
    <property type="entry name" value="ZINC UPTAKE REGULATION PROTEIN"/>
    <property type="match status" value="1"/>
</dbReference>
<dbReference type="Gene3D" id="3.30.1490.190">
    <property type="match status" value="1"/>
</dbReference>
<evidence type="ECO:0000256" key="1">
    <source>
        <dbReference type="ARBA" id="ARBA00007957"/>
    </source>
</evidence>
<dbReference type="InterPro" id="IPR036390">
    <property type="entry name" value="WH_DNA-bd_sf"/>
</dbReference>
<dbReference type="OrthoDB" id="8659436at2"/>
<dbReference type="eggNOG" id="COG0735">
    <property type="taxonomic scope" value="Bacteria"/>
</dbReference>
<dbReference type="PANTHER" id="PTHR33202:SF7">
    <property type="entry name" value="FERRIC UPTAKE REGULATION PROTEIN"/>
    <property type="match status" value="1"/>
</dbReference>
<sequence length="147" mass="16551">MSRDRLDELLDDLRRRGGRVTSARRLVLAQLADDPKAHISAEELAERLQGDHPELHLATVYRTLRTLSDLGLVQHVHLGHGPAVYHLAEHHHGHVQCSECGRVFGLDHGVVDRLRNDLLIAHGFEIDDLHFALTGRCEACRSAKQDR</sequence>
<gene>
    <name evidence="9" type="ORF">BN381_10095</name>
</gene>
<comment type="cofactor">
    <cofactor evidence="7">
        <name>Zn(2+)</name>
        <dbReference type="ChEBI" id="CHEBI:29105"/>
    </cofactor>
    <text evidence="7">Binds 1 zinc ion per subunit.</text>
</comment>
<dbReference type="Pfam" id="PF01475">
    <property type="entry name" value="FUR"/>
    <property type="match status" value="1"/>
</dbReference>
<dbReference type="InterPro" id="IPR036388">
    <property type="entry name" value="WH-like_DNA-bd_sf"/>
</dbReference>
<dbReference type="SUPFAM" id="SSF46785">
    <property type="entry name" value="Winged helix' DNA-binding domain"/>
    <property type="match status" value="1"/>
</dbReference>
<dbReference type="GO" id="GO:0045892">
    <property type="term" value="P:negative regulation of DNA-templated transcription"/>
    <property type="evidence" value="ECO:0007669"/>
    <property type="project" value="TreeGrafter"/>
</dbReference>
<dbReference type="Proteomes" id="UP000018291">
    <property type="component" value="Unassembled WGS sequence"/>
</dbReference>
<accession>R4YVH1</accession>
<name>R4YVH1_9ACTN</name>
<dbReference type="GO" id="GO:0003700">
    <property type="term" value="F:DNA-binding transcription factor activity"/>
    <property type="evidence" value="ECO:0007669"/>
    <property type="project" value="InterPro"/>
</dbReference>
<comment type="caution">
    <text evidence="9">The sequence shown here is derived from an EMBL/GenBank/DDBJ whole genome shotgun (WGS) entry which is preliminary data.</text>
</comment>
<dbReference type="GO" id="GO:0000976">
    <property type="term" value="F:transcription cis-regulatory region binding"/>
    <property type="evidence" value="ECO:0007669"/>
    <property type="project" value="TreeGrafter"/>
</dbReference>
<feature type="binding site" evidence="7">
    <location>
        <position position="140"/>
    </location>
    <ligand>
        <name>Zn(2+)</name>
        <dbReference type="ChEBI" id="CHEBI:29105"/>
    </ligand>
</feature>
<dbReference type="AlphaFoldDB" id="R4YVH1"/>
<dbReference type="EMBL" id="CANL01000001">
    <property type="protein sequence ID" value="CCM61864.1"/>
    <property type="molecule type" value="Genomic_DNA"/>
</dbReference>
<comment type="cofactor">
    <cofactor evidence="8">
        <name>Mn(2+)</name>
        <dbReference type="ChEBI" id="CHEBI:29035"/>
    </cofactor>
    <cofactor evidence="8">
        <name>Fe(2+)</name>
        <dbReference type="ChEBI" id="CHEBI:29033"/>
    </cofactor>
    <text evidence="8">Binds 1 Mn(2+) or Fe(2+) ion per subunit.</text>
</comment>
<dbReference type="GO" id="GO:0008270">
    <property type="term" value="F:zinc ion binding"/>
    <property type="evidence" value="ECO:0007669"/>
    <property type="project" value="TreeGrafter"/>
</dbReference>
<keyword evidence="10" id="KW-1185">Reference proteome</keyword>
<feature type="binding site" evidence="8">
    <location>
        <position position="91"/>
    </location>
    <ligand>
        <name>Fe cation</name>
        <dbReference type="ChEBI" id="CHEBI:24875"/>
    </ligand>
</feature>
<dbReference type="InterPro" id="IPR002481">
    <property type="entry name" value="FUR"/>
</dbReference>
<evidence type="ECO:0000256" key="3">
    <source>
        <dbReference type="ARBA" id="ARBA00022833"/>
    </source>
</evidence>
<proteinExistence type="inferred from homology"/>
<dbReference type="CDD" id="cd07153">
    <property type="entry name" value="Fur_like"/>
    <property type="match status" value="1"/>
</dbReference>
<keyword evidence="4" id="KW-0805">Transcription regulation</keyword>
<dbReference type="InterPro" id="IPR043135">
    <property type="entry name" value="Fur_C"/>
</dbReference>
<protein>
    <submittedName>
        <fullName evidence="9">Putative Fe2+/Zn2+ uptake regulation protein</fullName>
    </submittedName>
</protein>
<organism evidence="9 10">
    <name type="scientific">Candidatus Neomicrothrix parvicella RN1</name>
    <dbReference type="NCBI Taxonomy" id="1229780"/>
    <lineage>
        <taxon>Bacteria</taxon>
        <taxon>Bacillati</taxon>
        <taxon>Actinomycetota</taxon>
        <taxon>Acidimicrobiia</taxon>
        <taxon>Acidimicrobiales</taxon>
        <taxon>Microthrixaceae</taxon>
        <taxon>Candidatus Neomicrothrix</taxon>
    </lineage>
</organism>
<dbReference type="RefSeq" id="WP_012222718.1">
    <property type="nucleotide sequence ID" value="NZ_HG422565.1"/>
</dbReference>
<dbReference type="STRING" id="1229780.BN381_10095"/>